<dbReference type="PROSITE" id="PS50850">
    <property type="entry name" value="MFS"/>
    <property type="match status" value="1"/>
</dbReference>
<dbReference type="Gene3D" id="1.20.1720.10">
    <property type="entry name" value="Multidrug resistance protein D"/>
    <property type="match status" value="1"/>
</dbReference>
<proteinExistence type="inferred from homology"/>
<accession>A0A109MY02</accession>
<dbReference type="Proteomes" id="UP000064189">
    <property type="component" value="Unassembled WGS sequence"/>
</dbReference>
<feature type="transmembrane region" description="Helical" evidence="8">
    <location>
        <begin position="20"/>
        <end position="38"/>
    </location>
</feature>
<keyword evidence="6 8" id="KW-1133">Transmembrane helix</keyword>
<keyword evidence="7 8" id="KW-0472">Membrane</keyword>
<evidence type="ECO:0000256" key="1">
    <source>
        <dbReference type="ARBA" id="ARBA00004651"/>
    </source>
</evidence>
<dbReference type="InterPro" id="IPR036259">
    <property type="entry name" value="MFS_trans_sf"/>
</dbReference>
<dbReference type="InterPro" id="IPR011701">
    <property type="entry name" value="MFS"/>
</dbReference>
<feature type="transmembrane region" description="Helical" evidence="8">
    <location>
        <begin position="205"/>
        <end position="224"/>
    </location>
</feature>
<comment type="subcellular location">
    <subcellularLocation>
        <location evidence="1">Cell membrane</location>
        <topology evidence="1">Multi-pass membrane protein</topology>
    </subcellularLocation>
</comment>
<dbReference type="GO" id="GO:0022857">
    <property type="term" value="F:transmembrane transporter activity"/>
    <property type="evidence" value="ECO:0007669"/>
    <property type="project" value="InterPro"/>
</dbReference>
<sequence>MASQTISINENKGMKQFAPMLIILMLGLFMVILNQTLLSVAMPRMMAEFNVAATTIQWLSTGFMLVNGALIPLSAFLIERFGTRILFLAAMFLFTIGTLICGIAPNFPIILTGRLIQAAGGGILQPLVMTIILFIFPPEMRGKGMGIFGLAIMFAPAIGPTLSGWVIQEYSWRVMFYAMVPLGIIIIILALLSMRNVAEPKKIKLDLLGASLSLIGVASLLYGVSEAGSKGWTDSIVLGTIIIGIILLTLFVVQQLKSDTPMLDFRVFKYDMFVLSNIISAIVTVAMFTGIFLLPIYLQTLRGFTPVQSGLLMLPGALVMMVMSPISGALFDKVGPRPLALIGLGITAVTTFEFANLTTDTTYSTLVIIYAIRALGMSMLMMPIMTAGMNQLPKYLNTHGTAMSNTLKQVTGAIGTSFVTTIYTNRATFHGTSLGMDMSTSDPGFVQNFQAIVQSIMSTMNQTSEQARETAMSLISAQIQGKANVMGINDAFFWATGFAVVGIVLSLFLRDVRKDKVVIQQAQEEKLDVPLLPSPVKKSV</sequence>
<dbReference type="SUPFAM" id="SSF103473">
    <property type="entry name" value="MFS general substrate transporter"/>
    <property type="match status" value="1"/>
</dbReference>
<feature type="transmembrane region" description="Helical" evidence="8">
    <location>
        <begin position="115"/>
        <end position="136"/>
    </location>
</feature>
<dbReference type="Gene3D" id="1.20.1250.20">
    <property type="entry name" value="MFS general substrate transporter like domains"/>
    <property type="match status" value="1"/>
</dbReference>
<keyword evidence="5 8" id="KW-0812">Transmembrane</keyword>
<feature type="transmembrane region" description="Helical" evidence="8">
    <location>
        <begin position="85"/>
        <end position="109"/>
    </location>
</feature>
<gene>
    <name evidence="10" type="ORF">AS888_20345</name>
</gene>
<feature type="transmembrane region" description="Helical" evidence="8">
    <location>
        <begin position="274"/>
        <end position="298"/>
    </location>
</feature>
<dbReference type="EMBL" id="LNNH01000023">
    <property type="protein sequence ID" value="KWW18200.1"/>
    <property type="molecule type" value="Genomic_DNA"/>
</dbReference>
<reference evidence="10 11" key="1">
    <citation type="submission" date="2015-11" db="EMBL/GenBank/DDBJ databases">
        <title>Genome Sequence of Bacillus simplex strain VanAntwerpen2.</title>
        <authorList>
            <person name="Couger M.B."/>
        </authorList>
    </citation>
    <scope>NUCLEOTIDE SEQUENCE [LARGE SCALE GENOMIC DNA]</scope>
    <source>
        <strain evidence="10 11">VanAntwerpen02</strain>
    </source>
</reference>
<organism evidence="10 11">
    <name type="scientific">Peribacillus simplex</name>
    <dbReference type="NCBI Taxonomy" id="1478"/>
    <lineage>
        <taxon>Bacteria</taxon>
        <taxon>Bacillati</taxon>
        <taxon>Bacillota</taxon>
        <taxon>Bacilli</taxon>
        <taxon>Bacillales</taxon>
        <taxon>Bacillaceae</taxon>
        <taxon>Peribacillus</taxon>
    </lineage>
</organism>
<evidence type="ECO:0000313" key="11">
    <source>
        <dbReference type="Proteomes" id="UP000064189"/>
    </source>
</evidence>
<dbReference type="InterPro" id="IPR020846">
    <property type="entry name" value="MFS_dom"/>
</dbReference>
<protein>
    <submittedName>
        <fullName evidence="10">MFS transporter</fullName>
    </submittedName>
</protein>
<feature type="transmembrane region" description="Helical" evidence="8">
    <location>
        <begin position="148"/>
        <end position="168"/>
    </location>
</feature>
<evidence type="ECO:0000256" key="8">
    <source>
        <dbReference type="SAM" id="Phobius"/>
    </source>
</evidence>
<dbReference type="InterPro" id="IPR004638">
    <property type="entry name" value="EmrB-like"/>
</dbReference>
<feature type="transmembrane region" description="Helical" evidence="8">
    <location>
        <begin position="174"/>
        <end position="193"/>
    </location>
</feature>
<feature type="transmembrane region" description="Helical" evidence="8">
    <location>
        <begin position="236"/>
        <end position="253"/>
    </location>
</feature>
<dbReference type="Pfam" id="PF07690">
    <property type="entry name" value="MFS_1"/>
    <property type="match status" value="1"/>
</dbReference>
<dbReference type="GO" id="GO:0005886">
    <property type="term" value="C:plasma membrane"/>
    <property type="evidence" value="ECO:0007669"/>
    <property type="project" value="UniProtKB-SubCell"/>
</dbReference>
<feature type="transmembrane region" description="Helical" evidence="8">
    <location>
        <begin position="310"/>
        <end position="331"/>
    </location>
</feature>
<feature type="transmembrane region" description="Helical" evidence="8">
    <location>
        <begin position="58"/>
        <end position="78"/>
    </location>
</feature>
<feature type="transmembrane region" description="Helical" evidence="8">
    <location>
        <begin position="491"/>
        <end position="509"/>
    </location>
</feature>
<comment type="similarity">
    <text evidence="2">Belongs to the major facilitator superfamily. EmrB family.</text>
</comment>
<evidence type="ECO:0000256" key="7">
    <source>
        <dbReference type="ARBA" id="ARBA00023136"/>
    </source>
</evidence>
<evidence type="ECO:0000313" key="10">
    <source>
        <dbReference type="EMBL" id="KWW18200.1"/>
    </source>
</evidence>
<keyword evidence="3" id="KW-0813">Transport</keyword>
<evidence type="ECO:0000256" key="6">
    <source>
        <dbReference type="ARBA" id="ARBA00022989"/>
    </source>
</evidence>
<name>A0A109MY02_9BACI</name>
<dbReference type="PANTHER" id="PTHR42718:SF9">
    <property type="entry name" value="MAJOR FACILITATOR SUPERFAMILY MULTIDRUG TRANSPORTER MFSC"/>
    <property type="match status" value="1"/>
</dbReference>
<keyword evidence="11" id="KW-1185">Reference proteome</keyword>
<dbReference type="PANTHER" id="PTHR42718">
    <property type="entry name" value="MAJOR FACILITATOR SUPERFAMILY MULTIDRUG TRANSPORTER MFSC"/>
    <property type="match status" value="1"/>
</dbReference>
<dbReference type="PRINTS" id="PR01036">
    <property type="entry name" value="TCRTETB"/>
</dbReference>
<comment type="caution">
    <text evidence="10">The sequence shown here is derived from an EMBL/GenBank/DDBJ whole genome shotgun (WGS) entry which is preliminary data.</text>
</comment>
<evidence type="ECO:0000256" key="3">
    <source>
        <dbReference type="ARBA" id="ARBA00022448"/>
    </source>
</evidence>
<dbReference type="NCBIfam" id="TIGR00711">
    <property type="entry name" value="efflux_EmrB"/>
    <property type="match status" value="1"/>
</dbReference>
<evidence type="ECO:0000256" key="5">
    <source>
        <dbReference type="ARBA" id="ARBA00022692"/>
    </source>
</evidence>
<feature type="transmembrane region" description="Helical" evidence="8">
    <location>
        <begin position="363"/>
        <end position="384"/>
    </location>
</feature>
<dbReference type="AlphaFoldDB" id="A0A109MY02"/>
<evidence type="ECO:0000256" key="4">
    <source>
        <dbReference type="ARBA" id="ARBA00022475"/>
    </source>
</evidence>
<keyword evidence="4" id="KW-1003">Cell membrane</keyword>
<evidence type="ECO:0000259" key="9">
    <source>
        <dbReference type="PROSITE" id="PS50850"/>
    </source>
</evidence>
<feature type="domain" description="Major facilitator superfamily (MFS) profile" evidence="9">
    <location>
        <begin position="20"/>
        <end position="514"/>
    </location>
</feature>
<feature type="transmembrane region" description="Helical" evidence="8">
    <location>
        <begin position="338"/>
        <end position="357"/>
    </location>
</feature>
<dbReference type="CDD" id="cd17503">
    <property type="entry name" value="MFS_LmrB_MDR_like"/>
    <property type="match status" value="1"/>
</dbReference>
<evidence type="ECO:0000256" key="2">
    <source>
        <dbReference type="ARBA" id="ARBA00008537"/>
    </source>
</evidence>